<accession>A0A0W1ANQ6</accession>
<dbReference type="STRING" id="66969.Lwal_0185"/>
<sequence>MGLEILDSATPQTFVDALRRGDFVLASCFEGWAKQKYKKIAGKGVPEDTNVLIAILLAETDLSEKDAVPLMVAYDSSKDFVQASLLVLFNGARAYLNLERGDAQLRTAQDLELSASETPNTAMHEYFDNLPTKPFPVQLEKGVDTKTTNQFKNKNQKTIDQVQAQATYLKRMFDAADNYRLSIEESKTSPEAQLSAEELECHTKLVETIDMLKNASLYSSTDLIKELDQRVNDIKANGPESKDKDKLITVFQVLKDYEGIKTKIQEYLTILHDNPVHEPEKNPKLATAHHIRRLAGQNMLLSLYQGEPKEKVMKNIERHLKTIERNKPGLAELGFIGWIKNLLGMNKGLSSEQDKFKETMQKLKESNKAENRIDKGSILH</sequence>
<organism evidence="1 2">
    <name type="scientific">Legionella waltersii</name>
    <dbReference type="NCBI Taxonomy" id="66969"/>
    <lineage>
        <taxon>Bacteria</taxon>
        <taxon>Pseudomonadati</taxon>
        <taxon>Pseudomonadota</taxon>
        <taxon>Gammaproteobacteria</taxon>
        <taxon>Legionellales</taxon>
        <taxon>Legionellaceae</taxon>
        <taxon>Legionella</taxon>
    </lineage>
</organism>
<proteinExistence type="predicted"/>
<name>A0A0W1ANQ6_9GAMM</name>
<dbReference type="OrthoDB" id="5652668at2"/>
<gene>
    <name evidence="1" type="ORF">Lwal_0185</name>
</gene>
<evidence type="ECO:0000313" key="1">
    <source>
        <dbReference type="EMBL" id="KTD82966.1"/>
    </source>
</evidence>
<dbReference type="AlphaFoldDB" id="A0A0W1ANQ6"/>
<dbReference type="EMBL" id="LNZB01000005">
    <property type="protein sequence ID" value="KTD82966.1"/>
    <property type="molecule type" value="Genomic_DNA"/>
</dbReference>
<keyword evidence="2" id="KW-1185">Reference proteome</keyword>
<dbReference type="PATRIC" id="fig|66969.6.peg.207"/>
<dbReference type="RefSeq" id="WP_058479059.1">
    <property type="nucleotide sequence ID" value="NZ_CAAAIQ010000030.1"/>
</dbReference>
<evidence type="ECO:0000313" key="2">
    <source>
        <dbReference type="Proteomes" id="UP000054729"/>
    </source>
</evidence>
<dbReference type="Proteomes" id="UP000054729">
    <property type="component" value="Unassembled WGS sequence"/>
</dbReference>
<reference evidence="1 2" key="1">
    <citation type="submission" date="2015-11" db="EMBL/GenBank/DDBJ databases">
        <title>Genomic analysis of 38 Legionella species identifies large and diverse effector repertoires.</title>
        <authorList>
            <person name="Burstein D."/>
            <person name="Amaro F."/>
            <person name="Zusman T."/>
            <person name="Lifshitz Z."/>
            <person name="Cohen O."/>
            <person name="Gilbert J.A."/>
            <person name="Pupko T."/>
            <person name="Shuman H.A."/>
            <person name="Segal G."/>
        </authorList>
    </citation>
    <scope>NUCLEOTIDE SEQUENCE [LARGE SCALE GENOMIC DNA]</scope>
    <source>
        <strain evidence="1 2">ATCC 51914</strain>
    </source>
</reference>
<protein>
    <submittedName>
        <fullName evidence="1">Uncharacterized protein</fullName>
    </submittedName>
</protein>
<comment type="caution">
    <text evidence="1">The sequence shown here is derived from an EMBL/GenBank/DDBJ whole genome shotgun (WGS) entry which is preliminary data.</text>
</comment>